<reference evidence="1 2" key="1">
    <citation type="journal article" date="2012" name="ISME J.">
        <title>Genomic insights to SAR86, an abundant and uncultivated marine bacterial lineage.</title>
        <authorList>
            <person name="Dupont C.L."/>
            <person name="Rusch D.B."/>
            <person name="Yooseph S."/>
            <person name="Lombardo M.J."/>
            <person name="Richter R.A."/>
            <person name="Valas R."/>
            <person name="Novotny M."/>
            <person name="Yee-Greenbaum J."/>
            <person name="Selengut J.D."/>
            <person name="Haft D.H."/>
            <person name="Halpern A.L."/>
            <person name="Lasken R.S."/>
            <person name="Nealson K."/>
            <person name="Friedman R."/>
            <person name="Venter J.C."/>
        </authorList>
    </citation>
    <scope>NUCLEOTIDE SEQUENCE [LARGE SCALE GENOMIC DNA]</scope>
</reference>
<dbReference type="HOGENOM" id="CLU_367562_0_0_6"/>
<dbReference type="SUPFAM" id="SSF49785">
    <property type="entry name" value="Galactose-binding domain-like"/>
    <property type="match status" value="1"/>
</dbReference>
<sequence length="758" mass="78623">MKKISSILVTLAFVVSCGGGGGGSSDTNPPVTNPSPSINAFSSSASSITAGESITLTWSTSNANSCSASGDWSSSKSANGSEDLQLNEAKTYTFTLTCSGASGTTNAVSSVSVEVTEPQQASIDTFVTSASTVKINESITLTWTSSNADSCSASGDWNGAKEVSGNESITLDTVKTYTFNLTCSNSSNTANASVSVDVENNQTEDLDVHIIENGVVAEIWGGNKYLSFFDEKNGYGDCTDENNGTESCQSVDWEVVTDPNRGDVLEVTYLSGAGHAGLVVGPSPGVNLSDYSEGSLSFDIKVINPGNANLSGGFLIKVESGAQVASGELPISGIQASGDWESVDFPVTSLTASGALNLADITAPMVFFPAFQTGAGLIYQIDNVRFTGIADGATPPSGPNNGGGGGGGGSTGDYNILTYGAGSVSTSINLNSYRCVNDYGFWVYNAGVVNPGVAGCNIPNGQDNGTPVGTPTKVIPQVVEPAASKILATHRWWGSIPFIGEMQLGDTNGGAHVTADPIRTRVSNAGARIMGLPGGFKLAGGLCANCYPQYVGGDPFSEVFDGIAIANSAHGSMDAYLKDYSDGSATVMWKTGNIDVMEATFVHGSPYVYFKVYDGSPIIKTLRSNSGEKGIFYESGDSLGIWTDVAGNRNNFVVTGEGVTTYTNTSSDQIGISNATGEFTVSYIPTISGEPGVSMSDYFVSKARNIVSSVDIDYSVNRSNNTVTVTHNYLDENGNARILLLVCILCIGNSQSQTSITN</sequence>
<evidence type="ECO:0000313" key="2">
    <source>
        <dbReference type="Proteomes" id="UP000010116"/>
    </source>
</evidence>
<dbReference type="Gene3D" id="2.70.98.30">
    <property type="entry name" value="Golgi alpha-mannosidase II, domain 4"/>
    <property type="match status" value="1"/>
</dbReference>
<dbReference type="Proteomes" id="UP000010116">
    <property type="component" value="Unassembled WGS sequence"/>
</dbReference>
<organism evidence="1 2">
    <name type="scientific">SAR86 cluster bacterium SAR86B</name>
    <dbReference type="NCBI Taxonomy" id="1123867"/>
    <lineage>
        <taxon>Bacteria</taxon>
        <taxon>Pseudomonadati</taxon>
        <taxon>Pseudomonadota</taxon>
        <taxon>Gammaproteobacteria</taxon>
        <taxon>SAR86 cluster</taxon>
    </lineage>
</organism>
<protein>
    <submittedName>
        <fullName evidence="1">Glucan endo-1,3-beta-glucanase, putative, glu81A</fullName>
    </submittedName>
</protein>
<dbReference type="EMBL" id="JH611164">
    <property type="protein sequence ID" value="EJP73816.1"/>
    <property type="molecule type" value="Genomic_DNA"/>
</dbReference>
<evidence type="ECO:0000313" key="1">
    <source>
        <dbReference type="EMBL" id="EJP73816.1"/>
    </source>
</evidence>
<name>J5KQS6_9GAMM</name>
<accession>J5KQS6</accession>
<dbReference type="AlphaFoldDB" id="J5KQS6"/>
<dbReference type="InterPro" id="IPR008979">
    <property type="entry name" value="Galactose-bd-like_sf"/>
</dbReference>
<gene>
    <name evidence="1" type="ORF">NT02SARS_0605</name>
</gene>
<proteinExistence type="predicted"/>
<dbReference type="PROSITE" id="PS51257">
    <property type="entry name" value="PROKAR_LIPOPROTEIN"/>
    <property type="match status" value="1"/>
</dbReference>